<dbReference type="EMBL" id="JAHRIQ010070154">
    <property type="protein sequence ID" value="MEQ2243676.1"/>
    <property type="molecule type" value="Genomic_DNA"/>
</dbReference>
<comment type="caution">
    <text evidence="1">The sequence shown here is derived from an EMBL/GenBank/DDBJ whole genome shotgun (WGS) entry which is preliminary data.</text>
</comment>
<keyword evidence="2" id="KW-1185">Reference proteome</keyword>
<accession>A0ABV0UF43</accession>
<dbReference type="Proteomes" id="UP001482620">
    <property type="component" value="Unassembled WGS sequence"/>
</dbReference>
<reference evidence="1 2" key="1">
    <citation type="submission" date="2021-06" db="EMBL/GenBank/DDBJ databases">
        <authorList>
            <person name="Palmer J.M."/>
        </authorList>
    </citation>
    <scope>NUCLEOTIDE SEQUENCE [LARGE SCALE GENOMIC DNA]</scope>
    <source>
        <strain evidence="2">if_2019</strain>
        <tissue evidence="1">Muscle</tissue>
    </source>
</reference>
<evidence type="ECO:0000313" key="2">
    <source>
        <dbReference type="Proteomes" id="UP001482620"/>
    </source>
</evidence>
<organism evidence="1 2">
    <name type="scientific">Ilyodon furcidens</name>
    <name type="common">goldbreast splitfin</name>
    <dbReference type="NCBI Taxonomy" id="33524"/>
    <lineage>
        <taxon>Eukaryota</taxon>
        <taxon>Metazoa</taxon>
        <taxon>Chordata</taxon>
        <taxon>Craniata</taxon>
        <taxon>Vertebrata</taxon>
        <taxon>Euteleostomi</taxon>
        <taxon>Actinopterygii</taxon>
        <taxon>Neopterygii</taxon>
        <taxon>Teleostei</taxon>
        <taxon>Neoteleostei</taxon>
        <taxon>Acanthomorphata</taxon>
        <taxon>Ovalentaria</taxon>
        <taxon>Atherinomorphae</taxon>
        <taxon>Cyprinodontiformes</taxon>
        <taxon>Goodeidae</taxon>
        <taxon>Ilyodon</taxon>
    </lineage>
</organism>
<gene>
    <name evidence="1" type="ORF">ILYODFUR_009268</name>
</gene>
<evidence type="ECO:0000313" key="1">
    <source>
        <dbReference type="EMBL" id="MEQ2243676.1"/>
    </source>
</evidence>
<name>A0ABV0UF43_9TELE</name>
<proteinExistence type="predicted"/>
<sequence length="85" mass="9486">MHRYERRENSATKGHALYRIKPSVPLSCVAINFGLRSAEKATFSLPVINGRGSLRSAAGGKHKNMEEAMMCRNESRKSSNMCSRD</sequence>
<protein>
    <submittedName>
        <fullName evidence="1">Uncharacterized protein</fullName>
    </submittedName>
</protein>